<dbReference type="SUPFAM" id="SSF47616">
    <property type="entry name" value="GST C-terminal domain-like"/>
    <property type="match status" value="1"/>
</dbReference>
<dbReference type="PROSITE" id="PS50404">
    <property type="entry name" value="GST_NTER"/>
    <property type="match status" value="1"/>
</dbReference>
<dbReference type="OrthoDB" id="422574at2759"/>
<dbReference type="Gene3D" id="3.40.30.10">
    <property type="entry name" value="Glutaredoxin"/>
    <property type="match status" value="1"/>
</dbReference>
<dbReference type="SFLD" id="SFLDG00358">
    <property type="entry name" value="Main_(cytGST)"/>
    <property type="match status" value="1"/>
</dbReference>
<dbReference type="CDD" id="cd03187">
    <property type="entry name" value="GST_C_Phi"/>
    <property type="match status" value="1"/>
</dbReference>
<reference evidence="7" key="1">
    <citation type="submission" date="2020-01" db="EMBL/GenBank/DDBJ databases">
        <title>Genome sequence of Kobresia littledalei, the first chromosome-level genome in the family Cyperaceae.</title>
        <authorList>
            <person name="Qu G."/>
        </authorList>
    </citation>
    <scope>NUCLEOTIDE SEQUENCE</scope>
    <source>
        <strain evidence="7">C.B.Clarke</strain>
        <tissue evidence="7">Leaf</tissue>
    </source>
</reference>
<dbReference type="EMBL" id="SWLB01000013">
    <property type="protein sequence ID" value="KAF3330777.1"/>
    <property type="molecule type" value="Genomic_DNA"/>
</dbReference>
<evidence type="ECO:0000313" key="8">
    <source>
        <dbReference type="Proteomes" id="UP000623129"/>
    </source>
</evidence>
<dbReference type="InterPro" id="IPR010987">
    <property type="entry name" value="Glutathione-S-Trfase_C-like"/>
</dbReference>
<dbReference type="GO" id="GO:0009636">
    <property type="term" value="P:response to toxic substance"/>
    <property type="evidence" value="ECO:0007669"/>
    <property type="project" value="UniProtKB-ARBA"/>
</dbReference>
<dbReference type="InterPro" id="IPR036282">
    <property type="entry name" value="Glutathione-S-Trfase_C_sf"/>
</dbReference>
<feature type="domain" description="GST N-terminal" evidence="5">
    <location>
        <begin position="2"/>
        <end position="64"/>
    </location>
</feature>
<gene>
    <name evidence="7" type="ORF">FCM35_KLT04131</name>
</gene>
<feature type="domain" description="GST C-terminal" evidence="6">
    <location>
        <begin position="72"/>
        <end position="218"/>
    </location>
</feature>
<dbReference type="PROSITE" id="PS50405">
    <property type="entry name" value="GST_CTER"/>
    <property type="match status" value="1"/>
</dbReference>
<dbReference type="InterPro" id="IPR034347">
    <property type="entry name" value="GST_Phi_C"/>
</dbReference>
<dbReference type="GO" id="GO:0006749">
    <property type="term" value="P:glutathione metabolic process"/>
    <property type="evidence" value="ECO:0007669"/>
    <property type="project" value="TreeGrafter"/>
</dbReference>
<dbReference type="PANTHER" id="PTHR43900:SF49">
    <property type="entry name" value="GLUTATHIONE S-TRANSFERASE GSTF1-RELATED"/>
    <property type="match status" value="1"/>
</dbReference>
<comment type="catalytic activity">
    <reaction evidence="4">
        <text>RX + glutathione = an S-substituted glutathione + a halide anion + H(+)</text>
        <dbReference type="Rhea" id="RHEA:16437"/>
        <dbReference type="ChEBI" id="CHEBI:15378"/>
        <dbReference type="ChEBI" id="CHEBI:16042"/>
        <dbReference type="ChEBI" id="CHEBI:17792"/>
        <dbReference type="ChEBI" id="CHEBI:57925"/>
        <dbReference type="ChEBI" id="CHEBI:90779"/>
        <dbReference type="EC" id="2.5.1.18"/>
    </reaction>
</comment>
<sequence length="296" mass="33848">MGVIKLYGLPMATCMMRMLLCLEEVGAEYELPFGQIPALEDGDLVLFESRAIARYVLRKFKGHRPDLLKEGNLSESAMVDVWLEVEAQQYNPAISPIVFQSLILPKMYGGTPDQAIIDTNLEKLKKVLDVYEARLSKSKYLAGDFFSLADLCHFSYTKYFMAAPYASVFESYPHVKAWWDDFSSRPAFKKIASGITGAAYAERLQKQESTCLRNVYTLQLYDGLRHSKPNPDWPNTPTIEVITKEKAGGMKPGQMTAMLNMQFVIWREHCARSFADECKDMEELLQEVLWPLKFYE</sequence>
<dbReference type="InterPro" id="IPR004046">
    <property type="entry name" value="GST_C"/>
</dbReference>
<dbReference type="InterPro" id="IPR036249">
    <property type="entry name" value="Thioredoxin-like_sf"/>
</dbReference>
<dbReference type="PANTHER" id="PTHR43900">
    <property type="entry name" value="GLUTATHIONE S-TRANSFERASE RHO"/>
    <property type="match status" value="1"/>
</dbReference>
<accession>A0A833VAC6</accession>
<evidence type="ECO:0000256" key="2">
    <source>
        <dbReference type="ARBA" id="ARBA00012452"/>
    </source>
</evidence>
<dbReference type="Proteomes" id="UP000623129">
    <property type="component" value="Unassembled WGS sequence"/>
</dbReference>
<dbReference type="InterPro" id="IPR004045">
    <property type="entry name" value="Glutathione_S-Trfase_N"/>
</dbReference>
<dbReference type="Pfam" id="PF00043">
    <property type="entry name" value="GST_C"/>
    <property type="match status" value="1"/>
</dbReference>
<dbReference type="GO" id="GO:0005737">
    <property type="term" value="C:cytoplasm"/>
    <property type="evidence" value="ECO:0007669"/>
    <property type="project" value="TreeGrafter"/>
</dbReference>
<dbReference type="Gene3D" id="1.20.1050.10">
    <property type="match status" value="1"/>
</dbReference>
<dbReference type="Pfam" id="PF02798">
    <property type="entry name" value="GST_N"/>
    <property type="match status" value="1"/>
</dbReference>
<dbReference type="GO" id="GO:0043295">
    <property type="term" value="F:glutathione binding"/>
    <property type="evidence" value="ECO:0007669"/>
    <property type="project" value="TreeGrafter"/>
</dbReference>
<evidence type="ECO:0000256" key="4">
    <source>
        <dbReference type="ARBA" id="ARBA00047960"/>
    </source>
</evidence>
<dbReference type="AlphaFoldDB" id="A0A833VAC6"/>
<evidence type="ECO:0000259" key="6">
    <source>
        <dbReference type="PROSITE" id="PS50405"/>
    </source>
</evidence>
<dbReference type="GO" id="GO:0004364">
    <property type="term" value="F:glutathione transferase activity"/>
    <property type="evidence" value="ECO:0007669"/>
    <property type="project" value="UniProtKB-EC"/>
</dbReference>
<comment type="caution">
    <text evidence="7">The sequence shown here is derived from an EMBL/GenBank/DDBJ whole genome shotgun (WGS) entry which is preliminary data.</text>
</comment>
<proteinExistence type="inferred from homology"/>
<keyword evidence="8" id="KW-1185">Reference proteome</keyword>
<keyword evidence="3 7" id="KW-0808">Transferase</keyword>
<organism evidence="7 8">
    <name type="scientific">Carex littledalei</name>
    <dbReference type="NCBI Taxonomy" id="544730"/>
    <lineage>
        <taxon>Eukaryota</taxon>
        <taxon>Viridiplantae</taxon>
        <taxon>Streptophyta</taxon>
        <taxon>Embryophyta</taxon>
        <taxon>Tracheophyta</taxon>
        <taxon>Spermatophyta</taxon>
        <taxon>Magnoliopsida</taxon>
        <taxon>Liliopsida</taxon>
        <taxon>Poales</taxon>
        <taxon>Cyperaceae</taxon>
        <taxon>Cyperoideae</taxon>
        <taxon>Cariceae</taxon>
        <taxon>Carex</taxon>
        <taxon>Carex subgen. Euthyceras</taxon>
    </lineage>
</organism>
<evidence type="ECO:0000313" key="7">
    <source>
        <dbReference type="EMBL" id="KAF3330777.1"/>
    </source>
</evidence>
<comment type="similarity">
    <text evidence="1">Belongs to the GST superfamily. Phi family.</text>
</comment>
<evidence type="ECO:0000259" key="5">
    <source>
        <dbReference type="PROSITE" id="PS50404"/>
    </source>
</evidence>
<dbReference type="InterPro" id="IPR040079">
    <property type="entry name" value="Glutathione_S-Trfase"/>
</dbReference>
<evidence type="ECO:0000256" key="3">
    <source>
        <dbReference type="ARBA" id="ARBA00022679"/>
    </source>
</evidence>
<dbReference type="EC" id="2.5.1.18" evidence="2"/>
<dbReference type="SUPFAM" id="SSF52833">
    <property type="entry name" value="Thioredoxin-like"/>
    <property type="match status" value="1"/>
</dbReference>
<evidence type="ECO:0000256" key="1">
    <source>
        <dbReference type="ARBA" id="ARBA00010128"/>
    </source>
</evidence>
<name>A0A833VAC6_9POAL</name>
<protein>
    <recommendedName>
        <fullName evidence="2">glutathione transferase</fullName>
        <ecNumber evidence="2">2.5.1.18</ecNumber>
    </recommendedName>
</protein>
<dbReference type="FunFam" id="1.20.1050.10:FF:000004">
    <property type="entry name" value="Glutathione S-transferase F2"/>
    <property type="match status" value="1"/>
</dbReference>
<dbReference type="SFLD" id="SFLDS00019">
    <property type="entry name" value="Glutathione_Transferase_(cytos"/>
    <property type="match status" value="1"/>
</dbReference>